<dbReference type="RefSeq" id="WP_326835712.1">
    <property type="nucleotide sequence ID" value="NZ_CP142149.1"/>
</dbReference>
<dbReference type="InterPro" id="IPR041664">
    <property type="entry name" value="AAA_16"/>
</dbReference>
<keyword evidence="2" id="KW-0067">ATP-binding</keyword>
<evidence type="ECO:0000256" key="2">
    <source>
        <dbReference type="ARBA" id="ARBA00022840"/>
    </source>
</evidence>
<dbReference type="Pfam" id="PF00196">
    <property type="entry name" value="GerE"/>
    <property type="match status" value="1"/>
</dbReference>
<dbReference type="Gene3D" id="1.10.10.10">
    <property type="entry name" value="Winged helix-like DNA-binding domain superfamily/Winged helix DNA-binding domain"/>
    <property type="match status" value="1"/>
</dbReference>
<evidence type="ECO:0000259" key="3">
    <source>
        <dbReference type="PROSITE" id="PS50043"/>
    </source>
</evidence>
<accession>A0ABZ1IHJ1</accession>
<evidence type="ECO:0000313" key="5">
    <source>
        <dbReference type="Proteomes" id="UP001330812"/>
    </source>
</evidence>
<keyword evidence="5" id="KW-1185">Reference proteome</keyword>
<dbReference type="Pfam" id="PF13191">
    <property type="entry name" value="AAA_16"/>
    <property type="match status" value="1"/>
</dbReference>
<proteinExistence type="predicted"/>
<name>A0ABZ1IHJ1_9PSEU</name>
<dbReference type="SMART" id="SM00421">
    <property type="entry name" value="HTH_LUXR"/>
    <property type="match status" value="1"/>
</dbReference>
<dbReference type="CDD" id="cd06170">
    <property type="entry name" value="LuxR_C_like"/>
    <property type="match status" value="1"/>
</dbReference>
<feature type="domain" description="HTH luxR-type" evidence="3">
    <location>
        <begin position="867"/>
        <end position="932"/>
    </location>
</feature>
<dbReference type="SUPFAM" id="SSF46894">
    <property type="entry name" value="C-terminal effector domain of the bipartite response regulators"/>
    <property type="match status" value="1"/>
</dbReference>
<dbReference type="InterPro" id="IPR000792">
    <property type="entry name" value="Tscrpt_reg_LuxR_C"/>
</dbReference>
<organism evidence="4 5">
    <name type="scientific">Amycolatopsis rhabdoformis</name>
    <dbReference type="NCBI Taxonomy" id="1448059"/>
    <lineage>
        <taxon>Bacteria</taxon>
        <taxon>Bacillati</taxon>
        <taxon>Actinomycetota</taxon>
        <taxon>Actinomycetes</taxon>
        <taxon>Pseudonocardiales</taxon>
        <taxon>Pseudonocardiaceae</taxon>
        <taxon>Amycolatopsis</taxon>
    </lineage>
</organism>
<dbReference type="SUPFAM" id="SSF52540">
    <property type="entry name" value="P-loop containing nucleoside triphosphate hydrolases"/>
    <property type="match status" value="1"/>
</dbReference>
<evidence type="ECO:0000256" key="1">
    <source>
        <dbReference type="ARBA" id="ARBA00022741"/>
    </source>
</evidence>
<dbReference type="Proteomes" id="UP001330812">
    <property type="component" value="Chromosome"/>
</dbReference>
<sequence>MLLEREPELAVLEKAVLEVQAGEGAVLLVGGPAGAGSTALLRELAAASTRLGARVLRAGGAQIEQGFPLGVVRQLVLPLLSAEDPAPVPPVARALLDPLTGGRAPVVGEDQALAETAGVLHGLHTLFVGLAAQRPVVVLVDDLHWVDEPSLRALAFLAGRLAGTRVLIAAVLQDGAGGSDPLIEEIVAGARCHLRVAPLSADATARLVAREFGPDHAPRFATACHEVTSGSPKELRTLLDRALSHRVTGKAADCERIRELGTAFRRERVQFLLRRAPGVAAFAKALVVLGGDAELELVLRLGEVDAAGRAAALSALGDRWLTVSGDRVAVRDPSLNRVVEELLDARESSALHRKAAGLLDEGGYPPEAVAAQLLQVDVIHAGWEVERLRAAAQAARRRAAPSPAGRYLRRALLDLPPDSGERARLLVELAAAELDVDPGSGVRHLAQAAPLLPTVRERATVATWIPLPVAGEGPLVAELVREVAGRLGPAEELSGHEREVALRLEARVWFSGLGEPARLAAAARRLAELRDHPHGPTAGERELRVVLLMAATLGSSTTADVVAAQARRLLAHDPTNTYGALASLQTLPAVLMAADAVDAGWSWLDAAYDNACRHSNPTPQALVGAQRGLLLLGCGRLVEARAEAVRAFDLVDRSWPDAVLLPSVVLGLVAFALRDRPLAARVLDSAPPGDLRLFEIRRSLRGALAAQRGDLPMALAQFLDSGRRLDRAGWYNPAMHSWRTWAAVLSHRMGRQDDAVRLAEDNYERALHWGAPTTLGRALRIRASVHPDRDRALELLREADEVLRTSVDRFEQAKALIKLGEVLRDVDRDESERVLARGRRLAEQCGAHWLGAEADGLFAAQPGSAVSPVIRSELTRGEATVAGLAARGLTNTDIADELGTSRRAVEKHLTSAYRKLRIDGRADLAAALGADPENG</sequence>
<protein>
    <submittedName>
        <fullName evidence="4">AAA family ATPase</fullName>
    </submittedName>
</protein>
<dbReference type="InterPro" id="IPR027417">
    <property type="entry name" value="P-loop_NTPase"/>
</dbReference>
<dbReference type="InterPro" id="IPR016032">
    <property type="entry name" value="Sig_transdc_resp-reg_C-effctor"/>
</dbReference>
<evidence type="ECO:0000313" key="4">
    <source>
        <dbReference type="EMBL" id="WSE32905.1"/>
    </source>
</evidence>
<dbReference type="PROSITE" id="PS50043">
    <property type="entry name" value="HTH_LUXR_2"/>
    <property type="match status" value="1"/>
</dbReference>
<dbReference type="EMBL" id="CP142149">
    <property type="protein sequence ID" value="WSE32905.1"/>
    <property type="molecule type" value="Genomic_DNA"/>
</dbReference>
<reference evidence="4 5" key="1">
    <citation type="journal article" date="2015" name="Int. J. Syst. Evol. Microbiol.">
        <title>Amycolatopsis rhabdoformis sp. nov., an actinomycete isolated from a tropical forest soil.</title>
        <authorList>
            <person name="Souza W.R."/>
            <person name="Silva R.E."/>
            <person name="Goodfellow M."/>
            <person name="Busarakam K."/>
            <person name="Figueiro F.S."/>
            <person name="Ferreira D."/>
            <person name="Rodrigues-Filho E."/>
            <person name="Moraes L.A.B."/>
            <person name="Zucchi T.D."/>
        </authorList>
    </citation>
    <scope>NUCLEOTIDE SEQUENCE [LARGE SCALE GENOMIC DNA]</scope>
    <source>
        <strain evidence="4 5">NCIMB 14900</strain>
    </source>
</reference>
<gene>
    <name evidence="4" type="ORF">VSH64_12390</name>
</gene>
<dbReference type="PANTHER" id="PTHR16305">
    <property type="entry name" value="TESTICULAR SOLUBLE ADENYLYL CYCLASE"/>
    <property type="match status" value="1"/>
</dbReference>
<keyword evidence="1" id="KW-0547">Nucleotide-binding</keyword>
<dbReference type="PANTHER" id="PTHR16305:SF35">
    <property type="entry name" value="TRANSCRIPTIONAL ACTIVATOR DOMAIN"/>
    <property type="match status" value="1"/>
</dbReference>
<dbReference type="InterPro" id="IPR036388">
    <property type="entry name" value="WH-like_DNA-bd_sf"/>
</dbReference>